<dbReference type="Proteomes" id="UP000708208">
    <property type="component" value="Unassembled WGS sequence"/>
</dbReference>
<accession>A0A8J2PZN1</accession>
<name>A0A8J2PZN1_9HEXA</name>
<protein>
    <submittedName>
        <fullName evidence="1">Uncharacterized protein</fullName>
    </submittedName>
</protein>
<sequence>TRIFPLKEYEPF</sequence>
<gene>
    <name evidence="1" type="ORF">AFUS01_LOCUS37865</name>
</gene>
<organism evidence="1 2">
    <name type="scientific">Allacma fusca</name>
    <dbReference type="NCBI Taxonomy" id="39272"/>
    <lineage>
        <taxon>Eukaryota</taxon>
        <taxon>Metazoa</taxon>
        <taxon>Ecdysozoa</taxon>
        <taxon>Arthropoda</taxon>
        <taxon>Hexapoda</taxon>
        <taxon>Collembola</taxon>
        <taxon>Symphypleona</taxon>
        <taxon>Sminthuridae</taxon>
        <taxon>Allacma</taxon>
    </lineage>
</organism>
<reference evidence="1" key="1">
    <citation type="submission" date="2021-06" db="EMBL/GenBank/DDBJ databases">
        <authorList>
            <person name="Hodson N. C."/>
            <person name="Mongue J. A."/>
            <person name="Jaron S. K."/>
        </authorList>
    </citation>
    <scope>NUCLEOTIDE SEQUENCE</scope>
</reference>
<keyword evidence="2" id="KW-1185">Reference proteome</keyword>
<evidence type="ECO:0000313" key="2">
    <source>
        <dbReference type="Proteomes" id="UP000708208"/>
    </source>
</evidence>
<proteinExistence type="predicted"/>
<feature type="non-terminal residue" evidence="1">
    <location>
        <position position="1"/>
    </location>
</feature>
<comment type="caution">
    <text evidence="1">The sequence shown here is derived from an EMBL/GenBank/DDBJ whole genome shotgun (WGS) entry which is preliminary data.</text>
</comment>
<evidence type="ECO:0000313" key="1">
    <source>
        <dbReference type="EMBL" id="CAG7827910.1"/>
    </source>
</evidence>
<dbReference type="EMBL" id="CAJVCH010545323">
    <property type="protein sequence ID" value="CAG7827910.1"/>
    <property type="molecule type" value="Genomic_DNA"/>
</dbReference>